<organism evidence="4">
    <name type="scientific">Nymphaea colorata</name>
    <name type="common">pocket water lily</name>
    <dbReference type="NCBI Taxonomy" id="210225"/>
    <lineage>
        <taxon>Eukaryota</taxon>
        <taxon>Viridiplantae</taxon>
        <taxon>Streptophyta</taxon>
        <taxon>Embryophyta</taxon>
        <taxon>Tracheophyta</taxon>
        <taxon>Spermatophyta</taxon>
        <taxon>Magnoliopsida</taxon>
        <taxon>Nymphaeales</taxon>
        <taxon>Nymphaeaceae</taxon>
        <taxon>Nymphaea</taxon>
    </lineage>
</organism>
<dbReference type="EMBL" id="LR722054">
    <property type="protein sequence ID" value="VVW87188.1"/>
    <property type="molecule type" value="Genomic_DNA"/>
</dbReference>
<dbReference type="GO" id="GO:0015631">
    <property type="term" value="F:tubulin binding"/>
    <property type="evidence" value="ECO:0007669"/>
    <property type="project" value="TreeGrafter"/>
</dbReference>
<evidence type="ECO:0000256" key="3">
    <source>
        <dbReference type="ARBA" id="ARBA00022840"/>
    </source>
</evidence>
<dbReference type="GO" id="GO:0070740">
    <property type="term" value="F:tubulin-glutamic acid ligase activity"/>
    <property type="evidence" value="ECO:0007669"/>
    <property type="project" value="TreeGrafter"/>
</dbReference>
<accession>A0A5K1HJE9</accession>
<sequence>MDWDICWTDNAVQPETLTKMELYQKINHFPGMYNLARKNLLGRGLMRMRKKFPDQYDFFPLTWMLPVEYHELKAYF</sequence>
<dbReference type="InterPro" id="IPR004344">
    <property type="entry name" value="TTL/TTLL_fam"/>
</dbReference>
<keyword evidence="3" id="KW-0067">ATP-binding</keyword>
<evidence type="ECO:0000256" key="2">
    <source>
        <dbReference type="ARBA" id="ARBA00022741"/>
    </source>
</evidence>
<evidence type="ECO:0008006" key="5">
    <source>
        <dbReference type="Google" id="ProtNLM"/>
    </source>
</evidence>
<evidence type="ECO:0000313" key="4">
    <source>
        <dbReference type="EMBL" id="VVW87188.1"/>
    </source>
</evidence>
<dbReference type="AlphaFoldDB" id="A0A5K1HJE9"/>
<dbReference type="GO" id="GO:0000226">
    <property type="term" value="P:microtubule cytoskeleton organization"/>
    <property type="evidence" value="ECO:0007669"/>
    <property type="project" value="TreeGrafter"/>
</dbReference>
<reference evidence="4" key="1">
    <citation type="submission" date="2019-09" db="EMBL/GenBank/DDBJ databases">
        <authorList>
            <person name="Zhang L."/>
        </authorList>
    </citation>
    <scope>NUCLEOTIDE SEQUENCE</scope>
</reference>
<name>A0A5K1HJE9_9MAGN</name>
<dbReference type="PANTHER" id="PTHR12241">
    <property type="entry name" value="TUBULIN POLYGLUTAMYLASE"/>
    <property type="match status" value="1"/>
</dbReference>
<protein>
    <recommendedName>
        <fullName evidence="5">Tubulin--tyrosine ligase-like protein 9</fullName>
    </recommendedName>
</protein>
<dbReference type="PROSITE" id="PS51221">
    <property type="entry name" value="TTL"/>
    <property type="match status" value="1"/>
</dbReference>
<keyword evidence="1" id="KW-0436">Ligase</keyword>
<dbReference type="Pfam" id="PF03133">
    <property type="entry name" value="TTL"/>
    <property type="match status" value="1"/>
</dbReference>
<evidence type="ECO:0000256" key="1">
    <source>
        <dbReference type="ARBA" id="ARBA00022598"/>
    </source>
</evidence>
<proteinExistence type="predicted"/>
<dbReference type="PANTHER" id="PTHR12241:SF147">
    <property type="entry name" value="TUBULIN POLYGLUTAMYLASE TTLL7"/>
    <property type="match status" value="1"/>
</dbReference>
<keyword evidence="2" id="KW-0547">Nucleotide-binding</keyword>
<gene>
    <name evidence="4" type="ORF">NYM_LOCUS29731</name>
</gene>
<dbReference type="GO" id="GO:0005524">
    <property type="term" value="F:ATP binding"/>
    <property type="evidence" value="ECO:0007669"/>
    <property type="project" value="UniProtKB-KW"/>
</dbReference>